<feature type="compositionally biased region" description="Basic and acidic residues" evidence="2">
    <location>
        <begin position="132"/>
        <end position="146"/>
    </location>
</feature>
<dbReference type="Pfam" id="PF16994">
    <property type="entry name" value="Glyco_trans_4_5"/>
    <property type="match status" value="1"/>
</dbReference>
<dbReference type="STRING" id="3750.A0A498HHU0"/>
<evidence type="ECO:0000313" key="5">
    <source>
        <dbReference type="EMBL" id="RXH69075.1"/>
    </source>
</evidence>
<dbReference type="EMBL" id="RDQH01000343">
    <property type="protein sequence ID" value="RXH69075.1"/>
    <property type="molecule type" value="Genomic_DNA"/>
</dbReference>
<name>A0A498HHU0_MALDO</name>
<dbReference type="PANTHER" id="PTHR47778:SF2">
    <property type="entry name" value="GLYCOSYL TRANSFERASE FAMILY 1 DOMAIN-CONTAINING PROTEIN"/>
    <property type="match status" value="1"/>
</dbReference>
<keyword evidence="6" id="KW-1185">Reference proteome</keyword>
<comment type="caution">
    <text evidence="5">The sequence shown here is derived from an EMBL/GenBank/DDBJ whole genome shotgun (WGS) entry which is preliminary data.</text>
</comment>
<feature type="compositionally biased region" description="Basic residues" evidence="2">
    <location>
        <begin position="156"/>
        <end position="175"/>
    </location>
</feature>
<accession>A0A498HHU0</accession>
<organism evidence="5 6">
    <name type="scientific">Malus domestica</name>
    <name type="common">Apple</name>
    <name type="synonym">Pyrus malus</name>
    <dbReference type="NCBI Taxonomy" id="3750"/>
    <lineage>
        <taxon>Eukaryota</taxon>
        <taxon>Viridiplantae</taxon>
        <taxon>Streptophyta</taxon>
        <taxon>Embryophyta</taxon>
        <taxon>Tracheophyta</taxon>
        <taxon>Spermatophyta</taxon>
        <taxon>Magnoliopsida</taxon>
        <taxon>eudicotyledons</taxon>
        <taxon>Gunneridae</taxon>
        <taxon>Pentapetalae</taxon>
        <taxon>rosids</taxon>
        <taxon>fabids</taxon>
        <taxon>Rosales</taxon>
        <taxon>Rosaceae</taxon>
        <taxon>Amygdaloideae</taxon>
        <taxon>Maleae</taxon>
        <taxon>Malus</taxon>
    </lineage>
</organism>
<dbReference type="GO" id="GO:0016757">
    <property type="term" value="F:glycosyltransferase activity"/>
    <property type="evidence" value="ECO:0007669"/>
    <property type="project" value="UniProtKB-KW"/>
</dbReference>
<evidence type="ECO:0000256" key="1">
    <source>
        <dbReference type="ARBA" id="ARBA00022676"/>
    </source>
</evidence>
<feature type="compositionally biased region" description="Basic and acidic residues" evidence="2">
    <location>
        <begin position="101"/>
        <end position="113"/>
    </location>
</feature>
<dbReference type="Proteomes" id="UP000290289">
    <property type="component" value="Chromosome 17"/>
</dbReference>
<dbReference type="SUPFAM" id="SSF53756">
    <property type="entry name" value="UDP-Glycosyltransferase/glycogen phosphorylase"/>
    <property type="match status" value="2"/>
</dbReference>
<keyword evidence="3" id="KW-0812">Transmembrane</keyword>
<evidence type="ECO:0000313" key="6">
    <source>
        <dbReference type="Proteomes" id="UP000290289"/>
    </source>
</evidence>
<gene>
    <name evidence="5" type="ORF">DVH24_031408</name>
</gene>
<sequence>MEESTRVDYKSSRESGSFKSTLSGRSSPRNSPSFRRLNSSRTSQKEGRSSGGVQWFRSNRVLFWLLLITLWAYLGVYFQSSWAHSNNKDNFLGFGNKARNGKSDNEQNLRRDLLGSNSSVEVKNGTTENQVEDGKRIDVVLTKKDNGVSSHQSASPKKKSKKGVRSLRGKGKGNQKKAVQVDDHETEEQEMDLPKTNTTYGMLVGPFGVLEDQILEWSPKMRSGTCDRKGDFSRLVWSRRFILIFHELSMTGAPLSMMELATELLSCGATVSAVVLSKKGGLMPELARRRIKVLDDKGKQSFKTAMKADLVIAGSAVCASWIDQYLDHFPAGASQIAWWIMENRREYFDRAKVVLNQVKMLVFLSESQSKQWQDWCEEEKIKLRSPPVVVPISINDELAFVAGIACSLNTPSASTEKMLEKRQLLRDSVRKEMGLTDNDMLVMSLSSINPGKGQLLLLDSARLVIEEKPAKDDPKIKNPVHKRQARSTLGRKHHLRALLQELNDDGVSSNELSLSKESDVQLNEPQKKILPLHNLYTSIDSTGALTFEVTHMRKVLSDKGGTLKQSVKFLIGSVGSKSNKVIYVKELLGFLSQHSNLSKSVLWTPATTHVAALYSAADVYVMNSQGLGETFGRVTIEAMAFGLPVLGTEAGGTKEIVEHNVTGLLHPVGHDGTRGLTENLRFLLKNPASRKQMALKGREKEPPLEMKTGGQPFCCFSGLANGASSLVIVVRGSSRRSRWKSVER</sequence>
<evidence type="ECO:0000256" key="2">
    <source>
        <dbReference type="SAM" id="MobiDB-lite"/>
    </source>
</evidence>
<feature type="region of interest" description="Disordered" evidence="2">
    <location>
        <begin position="99"/>
        <end position="191"/>
    </location>
</feature>
<feature type="region of interest" description="Disordered" evidence="2">
    <location>
        <begin position="1"/>
        <end position="51"/>
    </location>
</feature>
<keyword evidence="3" id="KW-1133">Transmembrane helix</keyword>
<reference evidence="5 6" key="1">
    <citation type="submission" date="2018-10" db="EMBL/GenBank/DDBJ databases">
        <title>A high-quality apple genome assembly.</title>
        <authorList>
            <person name="Hu J."/>
        </authorList>
    </citation>
    <scope>NUCLEOTIDE SEQUENCE [LARGE SCALE GENOMIC DNA]</scope>
    <source>
        <strain evidence="6">cv. HFTH1</strain>
        <tissue evidence="5">Young leaf</tissue>
    </source>
</reference>
<feature type="domain" description="Glycosyl transferase family 1" evidence="4">
    <location>
        <begin position="591"/>
        <end position="699"/>
    </location>
</feature>
<feature type="compositionally biased region" description="Polar residues" evidence="2">
    <location>
        <begin position="115"/>
        <end position="129"/>
    </location>
</feature>
<evidence type="ECO:0000259" key="4">
    <source>
        <dbReference type="Pfam" id="PF00534"/>
    </source>
</evidence>
<feature type="compositionally biased region" description="Basic and acidic residues" evidence="2">
    <location>
        <begin position="1"/>
        <end position="13"/>
    </location>
</feature>
<evidence type="ECO:0000256" key="3">
    <source>
        <dbReference type="SAM" id="Phobius"/>
    </source>
</evidence>
<dbReference type="InterPro" id="IPR001296">
    <property type="entry name" value="Glyco_trans_1"/>
</dbReference>
<dbReference type="AlphaFoldDB" id="A0A498HHU0"/>
<keyword evidence="1" id="KW-0808">Transferase</keyword>
<dbReference type="InterPro" id="IPR041693">
    <property type="entry name" value="Glyco_trans_4_5"/>
</dbReference>
<dbReference type="Gene3D" id="3.40.50.2000">
    <property type="entry name" value="Glycogen Phosphorylase B"/>
    <property type="match status" value="1"/>
</dbReference>
<dbReference type="PANTHER" id="PTHR47778">
    <property type="entry name" value="BNAA05G14870D PROTEIN"/>
    <property type="match status" value="1"/>
</dbReference>
<dbReference type="CDD" id="cd03801">
    <property type="entry name" value="GT4_PimA-like"/>
    <property type="match status" value="1"/>
</dbReference>
<dbReference type="Pfam" id="PF00534">
    <property type="entry name" value="Glycos_transf_1"/>
    <property type="match status" value="1"/>
</dbReference>
<feature type="compositionally biased region" description="Low complexity" evidence="2">
    <location>
        <begin position="22"/>
        <end position="41"/>
    </location>
</feature>
<protein>
    <recommendedName>
        <fullName evidence="4">Glycosyl transferase family 1 domain-containing protein</fullName>
    </recommendedName>
</protein>
<feature type="transmembrane region" description="Helical" evidence="3">
    <location>
        <begin position="61"/>
        <end position="78"/>
    </location>
</feature>
<keyword evidence="1" id="KW-0328">Glycosyltransferase</keyword>
<keyword evidence="3" id="KW-0472">Membrane</keyword>
<proteinExistence type="predicted"/>